<gene>
    <name evidence="1" type="ORF">UFOPK1722_00594</name>
</gene>
<protein>
    <submittedName>
        <fullName evidence="1">Unannotated protein</fullName>
    </submittedName>
</protein>
<accession>A0A6J6EDE6</accession>
<dbReference type="AlphaFoldDB" id="A0A6J6EDE6"/>
<organism evidence="1">
    <name type="scientific">freshwater metagenome</name>
    <dbReference type="NCBI Taxonomy" id="449393"/>
    <lineage>
        <taxon>unclassified sequences</taxon>
        <taxon>metagenomes</taxon>
        <taxon>ecological metagenomes</taxon>
    </lineage>
</organism>
<name>A0A6J6EDE6_9ZZZZ</name>
<evidence type="ECO:0000313" key="1">
    <source>
        <dbReference type="EMBL" id="CAB4574402.1"/>
    </source>
</evidence>
<reference evidence="1" key="1">
    <citation type="submission" date="2020-05" db="EMBL/GenBank/DDBJ databases">
        <authorList>
            <person name="Chiriac C."/>
            <person name="Salcher M."/>
            <person name="Ghai R."/>
            <person name="Kavagutti S V."/>
        </authorList>
    </citation>
    <scope>NUCLEOTIDE SEQUENCE</scope>
</reference>
<sequence>MGDPPLSIRIEPTLLSESLVGRDFAYLLTSGVERAHVVALRCEVSGDRVTVSGVGRSASANIGAQPRVTLVWPPTTVDVEHREYSIVADGVATTDGERVEIVITNGVFHRPAP</sequence>
<dbReference type="EMBL" id="CAEZTS010000038">
    <property type="protein sequence ID" value="CAB4574402.1"/>
    <property type="molecule type" value="Genomic_DNA"/>
</dbReference>
<proteinExistence type="predicted"/>